<feature type="compositionally biased region" description="Basic and acidic residues" evidence="2">
    <location>
        <begin position="305"/>
        <end position="314"/>
    </location>
</feature>
<organism evidence="3">
    <name type="scientific">Tanacetum cinerariifolium</name>
    <name type="common">Dalmatian daisy</name>
    <name type="synonym">Chrysanthemum cinerariifolium</name>
    <dbReference type="NCBI Taxonomy" id="118510"/>
    <lineage>
        <taxon>Eukaryota</taxon>
        <taxon>Viridiplantae</taxon>
        <taxon>Streptophyta</taxon>
        <taxon>Embryophyta</taxon>
        <taxon>Tracheophyta</taxon>
        <taxon>Spermatophyta</taxon>
        <taxon>Magnoliopsida</taxon>
        <taxon>eudicotyledons</taxon>
        <taxon>Gunneridae</taxon>
        <taxon>Pentapetalae</taxon>
        <taxon>asterids</taxon>
        <taxon>campanulids</taxon>
        <taxon>Asterales</taxon>
        <taxon>Asteraceae</taxon>
        <taxon>Asteroideae</taxon>
        <taxon>Anthemideae</taxon>
        <taxon>Anthemidinae</taxon>
        <taxon>Tanacetum</taxon>
    </lineage>
</organism>
<feature type="compositionally biased region" description="Basic and acidic residues" evidence="2">
    <location>
        <begin position="126"/>
        <end position="136"/>
    </location>
</feature>
<sequence>MKAEMEEEERIASEKDEENVAVIEESDDVQAIIDANRQLTKQLQTQEREQLSIEERSKLLAELIESRRKYFAAKRVKEIRNKPPTKAQQKSLMYIDTEIVEERLKKTQAEVTEGGSKRAAGTVEEESAKKQRLEKEDDTTELKRCIEIVPKDDNESSTLPSKVSPFVAVVALHIELIKSNGLISIDSQLSSSFLQEPSCPHSQHGHLPSQIHLFKVIWMNLFHVLISEEAEAVRKVHATHARIVTKSVLESAKEKSSGKISKSLVIQDTPSAPKSKPATLKSMLKGVPTLTLEEQGATDIMQAPKESKKDKQETESEGIGVKLGVLNEEKDIAEEKDDKDGDADDEGDDHISDTQDADDEDDQEMIDAKVDDSKKGDEEVTNAIKAYVEKTLKVKDDPKKTKLLPTSSNLSVSSGFEESPSTATAITLPPLSVSTTLFVPQQTTTPIPTHLITTDAPTITTAVSKSNALSTIKLRVEKLEKDVSKLKIIDHSTEALAILNDKEALEEYDMKSALYLSINANKSFNKNLANHLLYHALLEALIGDKNVMDKGVIDTVKDHKRKHNDDEDNDEDPAAGPNQGKAPTKGSKTGKSAFAKEPVEELNVEVVMDDAGDDVAHNDNQPQDASKPKTTKTPNPYFRIDSKSINKVSVLVVLDLSKVANLLYSLRDKDLFKSKDPQVVVTATKLPILNLNEFDLWKMRIEQYFLMTDYSLWEVILNGDSPTLTEIVDSVVKVIAPTTIEQRLAKKNEFKARGALLMVLLDKHQLKLNIYKDAKSLMEAIRKRLGGYKKTKKV</sequence>
<comment type="caution">
    <text evidence="3">The sequence shown here is derived from an EMBL/GenBank/DDBJ whole genome shotgun (WGS) entry which is preliminary data.</text>
</comment>
<feature type="region of interest" description="Disordered" evidence="2">
    <location>
        <begin position="108"/>
        <end position="136"/>
    </location>
</feature>
<feature type="compositionally biased region" description="Polar residues" evidence="2">
    <location>
        <begin position="259"/>
        <end position="272"/>
    </location>
</feature>
<feature type="coiled-coil region" evidence="1">
    <location>
        <begin position="29"/>
        <end position="56"/>
    </location>
</feature>
<evidence type="ECO:0000313" key="3">
    <source>
        <dbReference type="EMBL" id="GEU45495.1"/>
    </source>
</evidence>
<evidence type="ECO:0000256" key="2">
    <source>
        <dbReference type="SAM" id="MobiDB-lite"/>
    </source>
</evidence>
<accession>A0A6L2KBR9</accession>
<keyword evidence="1" id="KW-0175">Coiled coil</keyword>
<feature type="region of interest" description="Disordered" evidence="2">
    <location>
        <begin position="612"/>
        <end position="635"/>
    </location>
</feature>
<protein>
    <submittedName>
        <fullName evidence="3">Uncharacterized protein</fullName>
    </submittedName>
</protein>
<name>A0A6L2KBR9_TANCI</name>
<gene>
    <name evidence="3" type="ORF">Tci_017473</name>
</gene>
<feature type="region of interest" description="Disordered" evidence="2">
    <location>
        <begin position="558"/>
        <end position="595"/>
    </location>
</feature>
<evidence type="ECO:0000256" key="1">
    <source>
        <dbReference type="SAM" id="Coils"/>
    </source>
</evidence>
<dbReference type="EMBL" id="BKCJ010001992">
    <property type="protein sequence ID" value="GEU45495.1"/>
    <property type="molecule type" value="Genomic_DNA"/>
</dbReference>
<feature type="compositionally biased region" description="Acidic residues" evidence="2">
    <location>
        <begin position="331"/>
        <end position="348"/>
    </location>
</feature>
<dbReference type="AlphaFoldDB" id="A0A6L2KBR9"/>
<reference evidence="3" key="1">
    <citation type="journal article" date="2019" name="Sci. Rep.">
        <title>Draft genome of Tanacetum cinerariifolium, the natural source of mosquito coil.</title>
        <authorList>
            <person name="Yamashiro T."/>
            <person name="Shiraishi A."/>
            <person name="Satake H."/>
            <person name="Nakayama K."/>
        </authorList>
    </citation>
    <scope>NUCLEOTIDE SEQUENCE</scope>
</reference>
<proteinExistence type="predicted"/>
<feature type="region of interest" description="Disordered" evidence="2">
    <location>
        <begin position="259"/>
        <end position="363"/>
    </location>
</feature>